<accession>A0A9N7TG57</accession>
<feature type="non-terminal residue" evidence="2">
    <location>
        <position position="64"/>
    </location>
</feature>
<evidence type="ECO:0000256" key="1">
    <source>
        <dbReference type="SAM" id="MobiDB-lite"/>
    </source>
</evidence>
<dbReference type="Proteomes" id="UP001153269">
    <property type="component" value="Unassembled WGS sequence"/>
</dbReference>
<reference evidence="2" key="1">
    <citation type="submission" date="2020-03" db="EMBL/GenBank/DDBJ databases">
        <authorList>
            <person name="Weist P."/>
        </authorList>
    </citation>
    <scope>NUCLEOTIDE SEQUENCE</scope>
</reference>
<feature type="compositionally biased region" description="Basic and acidic residues" evidence="1">
    <location>
        <begin position="32"/>
        <end position="44"/>
    </location>
</feature>
<proteinExistence type="predicted"/>
<evidence type="ECO:0000313" key="3">
    <source>
        <dbReference type="Proteomes" id="UP001153269"/>
    </source>
</evidence>
<gene>
    <name evidence="2" type="ORF">PLEPLA_LOCUS154</name>
</gene>
<sequence length="64" mass="7587">FFLRSQTSHTRAKVPSFFLLAHPLRLPSLTSDRADMESTENRGGERRRRRKGREEKRVGMREED</sequence>
<feature type="region of interest" description="Disordered" evidence="1">
    <location>
        <begin position="28"/>
        <end position="64"/>
    </location>
</feature>
<keyword evidence="3" id="KW-1185">Reference proteome</keyword>
<dbReference type="EMBL" id="CADEAL010000003">
    <property type="protein sequence ID" value="CAB1412462.1"/>
    <property type="molecule type" value="Genomic_DNA"/>
</dbReference>
<comment type="caution">
    <text evidence="2">The sequence shown here is derived from an EMBL/GenBank/DDBJ whole genome shotgun (WGS) entry which is preliminary data.</text>
</comment>
<dbReference type="AlphaFoldDB" id="A0A9N7TG57"/>
<protein>
    <submittedName>
        <fullName evidence="2">Uncharacterized protein</fullName>
    </submittedName>
</protein>
<feature type="compositionally biased region" description="Basic and acidic residues" evidence="1">
    <location>
        <begin position="52"/>
        <end position="64"/>
    </location>
</feature>
<evidence type="ECO:0000313" key="2">
    <source>
        <dbReference type="EMBL" id="CAB1412462.1"/>
    </source>
</evidence>
<name>A0A9N7TG57_PLEPL</name>
<organism evidence="2 3">
    <name type="scientific">Pleuronectes platessa</name>
    <name type="common">European plaice</name>
    <dbReference type="NCBI Taxonomy" id="8262"/>
    <lineage>
        <taxon>Eukaryota</taxon>
        <taxon>Metazoa</taxon>
        <taxon>Chordata</taxon>
        <taxon>Craniata</taxon>
        <taxon>Vertebrata</taxon>
        <taxon>Euteleostomi</taxon>
        <taxon>Actinopterygii</taxon>
        <taxon>Neopterygii</taxon>
        <taxon>Teleostei</taxon>
        <taxon>Neoteleostei</taxon>
        <taxon>Acanthomorphata</taxon>
        <taxon>Carangaria</taxon>
        <taxon>Pleuronectiformes</taxon>
        <taxon>Pleuronectoidei</taxon>
        <taxon>Pleuronectidae</taxon>
        <taxon>Pleuronectes</taxon>
    </lineage>
</organism>